<organism evidence="4 5">
    <name type="scientific">Novipirellula aureliae</name>
    <dbReference type="NCBI Taxonomy" id="2527966"/>
    <lineage>
        <taxon>Bacteria</taxon>
        <taxon>Pseudomonadati</taxon>
        <taxon>Planctomycetota</taxon>
        <taxon>Planctomycetia</taxon>
        <taxon>Pirellulales</taxon>
        <taxon>Pirellulaceae</taxon>
        <taxon>Novipirellula</taxon>
    </lineage>
</organism>
<dbReference type="EMBL" id="SJPY01000007">
    <property type="protein sequence ID" value="TWU37547.1"/>
    <property type="molecule type" value="Genomic_DNA"/>
</dbReference>
<accession>A0A5C6DNU5</accession>
<feature type="region of interest" description="Disordered" evidence="1">
    <location>
        <begin position="45"/>
        <end position="70"/>
    </location>
</feature>
<dbReference type="AlphaFoldDB" id="A0A5C6DNU5"/>
<comment type="caution">
    <text evidence="4">The sequence shown here is derived from an EMBL/GenBank/DDBJ whole genome shotgun (WGS) entry which is preliminary data.</text>
</comment>
<dbReference type="Pfam" id="PF01345">
    <property type="entry name" value="DUF11"/>
    <property type="match status" value="1"/>
</dbReference>
<evidence type="ECO:0000313" key="5">
    <source>
        <dbReference type="Proteomes" id="UP000315471"/>
    </source>
</evidence>
<sequence precursor="true">MMTITQMKITLAACFLLVMATGCQMPMQKTQPVASNYREPTALAAGSENTDQQTMAPEASAYGSGSEAVSSSDPIAQVGCIEPVDETTVGYSASCGDISSTGGDVGCESETFSVGDGCGPPCEACSQTACPTTPHGYAAPLPVNPNVYGIDPNEFICNGGDQAPQVFLKRNERLAGLNLQDTVVHYTTEAGDIDIQESNPTCLYAPRFASVRKITGARSGGRTIGLAGVDRPVGPNRVQYEQPNLTVSDTTELARAEVAHRVDAMRDRNRGVRVENVLQPVVAEDVLAVLVGLSALELNQLQENQLALLQEAASAAVSWTIDESVEVAIEDLKAPTLTRDQRVEELTVYDFPDAGRLQIVKLADRKHAQPGERVTFAIRVENIGDSAVHDVTLTDNLTTRLEYIDGSQTCSGGAIFASESNDGDSLTLQWKLTDELKVGESVTIRFQCRVR</sequence>
<feature type="chain" id="PRO_5023132993" description="DUF11 domain-containing protein" evidence="2">
    <location>
        <begin position="21"/>
        <end position="451"/>
    </location>
</feature>
<evidence type="ECO:0000256" key="2">
    <source>
        <dbReference type="SAM" id="SignalP"/>
    </source>
</evidence>
<evidence type="ECO:0000313" key="4">
    <source>
        <dbReference type="EMBL" id="TWU37547.1"/>
    </source>
</evidence>
<dbReference type="InterPro" id="IPR047589">
    <property type="entry name" value="DUF11_rpt"/>
</dbReference>
<feature type="signal peptide" evidence="2">
    <location>
        <begin position="1"/>
        <end position="20"/>
    </location>
</feature>
<keyword evidence="5" id="KW-1185">Reference proteome</keyword>
<reference evidence="4 5" key="1">
    <citation type="submission" date="2019-02" db="EMBL/GenBank/DDBJ databases">
        <title>Deep-cultivation of Planctomycetes and their phenomic and genomic characterization uncovers novel biology.</title>
        <authorList>
            <person name="Wiegand S."/>
            <person name="Jogler M."/>
            <person name="Boedeker C."/>
            <person name="Pinto D."/>
            <person name="Vollmers J."/>
            <person name="Rivas-Marin E."/>
            <person name="Kohn T."/>
            <person name="Peeters S.H."/>
            <person name="Heuer A."/>
            <person name="Rast P."/>
            <person name="Oberbeckmann S."/>
            <person name="Bunk B."/>
            <person name="Jeske O."/>
            <person name="Meyerdierks A."/>
            <person name="Storesund J.E."/>
            <person name="Kallscheuer N."/>
            <person name="Luecker S."/>
            <person name="Lage O.M."/>
            <person name="Pohl T."/>
            <person name="Merkel B.J."/>
            <person name="Hornburger P."/>
            <person name="Mueller R.-W."/>
            <person name="Bruemmer F."/>
            <person name="Labrenz M."/>
            <person name="Spormann A.M."/>
            <person name="Op Den Camp H."/>
            <person name="Overmann J."/>
            <person name="Amann R."/>
            <person name="Jetten M.S.M."/>
            <person name="Mascher T."/>
            <person name="Medema M.H."/>
            <person name="Devos D.P."/>
            <person name="Kaster A.-K."/>
            <person name="Ovreas L."/>
            <person name="Rohde M."/>
            <person name="Galperin M.Y."/>
            <person name="Jogler C."/>
        </authorList>
    </citation>
    <scope>NUCLEOTIDE SEQUENCE [LARGE SCALE GENOMIC DNA]</scope>
    <source>
        <strain evidence="4 5">Q31b</strain>
    </source>
</reference>
<keyword evidence="2" id="KW-0732">Signal</keyword>
<name>A0A5C6DNU5_9BACT</name>
<gene>
    <name evidence="4" type="ORF">Q31b_43350</name>
</gene>
<dbReference type="OrthoDB" id="252486at2"/>
<dbReference type="NCBIfam" id="TIGR01451">
    <property type="entry name" value="B_ant_repeat"/>
    <property type="match status" value="1"/>
</dbReference>
<feature type="domain" description="DUF11" evidence="3">
    <location>
        <begin position="357"/>
        <end position="450"/>
    </location>
</feature>
<protein>
    <recommendedName>
        <fullName evidence="3">DUF11 domain-containing protein</fullName>
    </recommendedName>
</protein>
<evidence type="ECO:0000256" key="1">
    <source>
        <dbReference type="SAM" id="MobiDB-lite"/>
    </source>
</evidence>
<evidence type="ECO:0000259" key="3">
    <source>
        <dbReference type="Pfam" id="PF01345"/>
    </source>
</evidence>
<dbReference type="InterPro" id="IPR001434">
    <property type="entry name" value="OmcB-like_DUF11"/>
</dbReference>
<proteinExistence type="predicted"/>
<dbReference type="Proteomes" id="UP000315471">
    <property type="component" value="Unassembled WGS sequence"/>
</dbReference>